<name>A0ACC6RW10_9BURK</name>
<gene>
    <name evidence="1" type="ORF">VSR83_39195</name>
</gene>
<comment type="caution">
    <text evidence="1">The sequence shown here is derived from an EMBL/GenBank/DDBJ whole genome shotgun (WGS) entry which is preliminary data.</text>
</comment>
<reference evidence="1" key="1">
    <citation type="submission" date="2024-01" db="EMBL/GenBank/DDBJ databases">
        <title>The diversity of rhizobia nodulating Mimosa spp. in eleven states of Brazil covering several biomes is determined by host plant, location, and edaphic factors.</title>
        <authorList>
            <person name="Rouws L."/>
            <person name="Barauna A."/>
            <person name="Beukes C."/>
            <person name="De Faria S.M."/>
            <person name="Gross E."/>
            <person name="Dos Reis Junior F.B."/>
            <person name="Simon M."/>
            <person name="Maluk M."/>
            <person name="Odee D.W."/>
            <person name="Kenicer G."/>
            <person name="Young J.P.W."/>
            <person name="Reis V.M."/>
            <person name="Zilli J."/>
            <person name="James E.K."/>
        </authorList>
    </citation>
    <scope>NUCLEOTIDE SEQUENCE</scope>
    <source>
        <strain evidence="1">JPY452</strain>
    </source>
</reference>
<accession>A0ACC6RW10</accession>
<proteinExistence type="predicted"/>
<dbReference type="EMBL" id="JAYMRU010000052">
    <property type="protein sequence ID" value="MEM5405956.1"/>
    <property type="molecule type" value="Genomic_DNA"/>
</dbReference>
<dbReference type="Proteomes" id="UP001392318">
    <property type="component" value="Unassembled WGS sequence"/>
</dbReference>
<sequence length="320" mass="36268">MPLHVTTKATLIVARKLIENAIKGNPAFKPYKGEHGQASWFLIEGNPHTGVANQGKDVVIHAEIDEAFVQKDETLVQDQIAETNRNNKGMIDSRPKEFDLAVWNAIGRICSARTKATNLKVPKCKLSANPGRFLVLPPAVSHALHIDFSRFDSDNLTLFSAEKFSYEAYKREREEYESQKDARLDRVLTLWIGPYRGPEEQAVRHIDPVYTAVKKDVGTPVIEEKFYYRIFNFKKSGWGAQPTEQVDGYYRAVSLTYPNYREAKNAFKRILTNHSQNAKVHCYAGTNWYDSKKHETVSVSGVKYSGAVEADVLGETYTNF</sequence>
<keyword evidence="2" id="KW-1185">Reference proteome</keyword>
<evidence type="ECO:0000313" key="2">
    <source>
        <dbReference type="Proteomes" id="UP001392318"/>
    </source>
</evidence>
<organism evidence="1 2">
    <name type="scientific">Paraburkholderia unamae</name>
    <dbReference type="NCBI Taxonomy" id="219649"/>
    <lineage>
        <taxon>Bacteria</taxon>
        <taxon>Pseudomonadati</taxon>
        <taxon>Pseudomonadota</taxon>
        <taxon>Betaproteobacteria</taxon>
        <taxon>Burkholderiales</taxon>
        <taxon>Burkholderiaceae</taxon>
        <taxon>Paraburkholderia</taxon>
    </lineage>
</organism>
<protein>
    <submittedName>
        <fullName evidence="1">Uncharacterized protein</fullName>
    </submittedName>
</protein>
<evidence type="ECO:0000313" key="1">
    <source>
        <dbReference type="EMBL" id="MEM5405956.1"/>
    </source>
</evidence>